<name>A0A150IMG6_9EURY</name>
<dbReference type="EMBL" id="LNGD01000221">
    <property type="protein sequence ID" value="KYC46216.1"/>
    <property type="molecule type" value="Genomic_DNA"/>
</dbReference>
<dbReference type="AlphaFoldDB" id="A0A150IMG6"/>
<dbReference type="Proteomes" id="UP000075578">
    <property type="component" value="Unassembled WGS sequence"/>
</dbReference>
<proteinExistence type="predicted"/>
<evidence type="ECO:0000313" key="2">
    <source>
        <dbReference type="Proteomes" id="UP000075578"/>
    </source>
</evidence>
<accession>A0A150IMG6</accession>
<protein>
    <submittedName>
        <fullName evidence="1">Uncharacterized protein</fullName>
    </submittedName>
</protein>
<reference evidence="1 2" key="1">
    <citation type="journal article" date="2016" name="ISME J.">
        <title>Chasing the elusive Euryarchaeota class WSA2: genomes reveal a uniquely fastidious methyl-reducing methanogen.</title>
        <authorList>
            <person name="Nobu M.K."/>
            <person name="Narihiro T."/>
            <person name="Kuroda K."/>
            <person name="Mei R."/>
            <person name="Liu W.T."/>
        </authorList>
    </citation>
    <scope>NUCLEOTIDE SEQUENCE [LARGE SCALE GENOMIC DNA]</scope>
    <source>
        <strain evidence="1">U1lsi0528_Bin089</strain>
    </source>
</reference>
<organism evidence="1 2">
    <name type="scientific">Candidatus Methanofastidiosum methylothiophilum</name>
    <dbReference type="NCBI Taxonomy" id="1705564"/>
    <lineage>
        <taxon>Archaea</taxon>
        <taxon>Methanobacteriati</taxon>
        <taxon>Methanobacteriota</taxon>
        <taxon>Stenosarchaea group</taxon>
        <taxon>Candidatus Methanofastidiosia</taxon>
        <taxon>Candidatus Methanofastidiosales</taxon>
        <taxon>Candidatus Methanofastidiosaceae</taxon>
        <taxon>Candidatus Methanofastidiosum</taxon>
    </lineage>
</organism>
<comment type="caution">
    <text evidence="1">The sequence shown here is derived from an EMBL/GenBank/DDBJ whole genome shotgun (WGS) entry which is preliminary data.</text>
</comment>
<evidence type="ECO:0000313" key="1">
    <source>
        <dbReference type="EMBL" id="KYC46216.1"/>
    </source>
</evidence>
<sequence>MKTREKARTIEAQAIASIREEQPYTYELRENEVILNPNSIWEHNITEEEEECSYCADKHICTREKGSYCEEFIIEKEYVLKL</sequence>
<gene>
    <name evidence="1" type="ORF">AMQ74_01861</name>
</gene>